<dbReference type="Pfam" id="PF07690">
    <property type="entry name" value="MFS_1"/>
    <property type="match status" value="1"/>
</dbReference>
<dbReference type="InterPro" id="IPR051788">
    <property type="entry name" value="MFS_Transporter"/>
</dbReference>
<feature type="transmembrane region" description="Helical" evidence="7">
    <location>
        <begin position="125"/>
        <end position="144"/>
    </location>
</feature>
<accession>A0A414P068</accession>
<feature type="transmembrane region" description="Helical" evidence="7">
    <location>
        <begin position="202"/>
        <end position="221"/>
    </location>
</feature>
<dbReference type="InterPro" id="IPR011701">
    <property type="entry name" value="MFS"/>
</dbReference>
<feature type="transmembrane region" description="Helical" evidence="7">
    <location>
        <begin position="34"/>
        <end position="57"/>
    </location>
</feature>
<dbReference type="PROSITE" id="PS50850">
    <property type="entry name" value="MFS"/>
    <property type="match status" value="1"/>
</dbReference>
<sequence>MVHLLLAIIYIAFISLGLPDSLLGAAWPVMHEDLGAPLSYAGIISMIIAFGTVVSSLQSDRLTIWLGTGKVTAISVAMTAAALLGFSASSEFWMLCLWAIPYGLGAGGVDAALNNYVALHYRSWHMSWLHCMWGVGAATGPYIMGMALEMGTGWPAGYHIIAVMQVVLTIILFASLPLWKERKDEVQADSGHKRKPLSLREIFWIPGAREILVAFFCYSAVEQTCGLWASSFLNLSKGISAEQAASFGAMFFIGITVGRAINGFFAMRMHDESMIRMGQVLILLGIVTVMLPAGDAVALAGLILIGLGCAPIYPCIIHSTPTHFGKDKSQAIIGVQMAAAYIGTMLMPPLFGILANHLSISLLPIYLLVLLAIMAFMHERLIQKTR</sequence>
<evidence type="ECO:0000256" key="7">
    <source>
        <dbReference type="SAM" id="Phobius"/>
    </source>
</evidence>
<comment type="similarity">
    <text evidence="2">Belongs to the major facilitator superfamily.</text>
</comment>
<comment type="subcellular location">
    <subcellularLocation>
        <location evidence="1">Cell membrane</location>
        <topology evidence="1">Multi-pass membrane protein</topology>
    </subcellularLocation>
</comment>
<feature type="transmembrane region" description="Helical" evidence="7">
    <location>
        <begin position="241"/>
        <end position="261"/>
    </location>
</feature>
<feature type="transmembrane region" description="Helical" evidence="7">
    <location>
        <begin position="92"/>
        <end position="113"/>
    </location>
</feature>
<dbReference type="Proteomes" id="UP000283442">
    <property type="component" value="Unassembled WGS sequence"/>
</dbReference>
<evidence type="ECO:0000256" key="1">
    <source>
        <dbReference type="ARBA" id="ARBA00004651"/>
    </source>
</evidence>
<evidence type="ECO:0000256" key="5">
    <source>
        <dbReference type="ARBA" id="ARBA00022989"/>
    </source>
</evidence>
<evidence type="ECO:0000256" key="2">
    <source>
        <dbReference type="ARBA" id="ARBA00008335"/>
    </source>
</evidence>
<protein>
    <submittedName>
        <fullName evidence="9">MFS transporter</fullName>
    </submittedName>
</protein>
<dbReference type="AlphaFoldDB" id="A0A414P068"/>
<keyword evidence="6 7" id="KW-0472">Membrane</keyword>
<evidence type="ECO:0000256" key="6">
    <source>
        <dbReference type="ARBA" id="ARBA00023136"/>
    </source>
</evidence>
<feature type="domain" description="Major facilitator superfamily (MFS) profile" evidence="8">
    <location>
        <begin position="5"/>
        <end position="386"/>
    </location>
</feature>
<keyword evidence="3" id="KW-0813">Transport</keyword>
<dbReference type="PANTHER" id="PTHR23514">
    <property type="entry name" value="BYPASS OF STOP CODON PROTEIN 6"/>
    <property type="match status" value="1"/>
</dbReference>
<dbReference type="GO" id="GO:0005886">
    <property type="term" value="C:plasma membrane"/>
    <property type="evidence" value="ECO:0007669"/>
    <property type="project" value="UniProtKB-SubCell"/>
</dbReference>
<feature type="transmembrane region" description="Helical" evidence="7">
    <location>
        <begin position="331"/>
        <end position="351"/>
    </location>
</feature>
<dbReference type="InterPro" id="IPR036259">
    <property type="entry name" value="MFS_trans_sf"/>
</dbReference>
<evidence type="ECO:0000313" key="9">
    <source>
        <dbReference type="EMBL" id="RHF53586.1"/>
    </source>
</evidence>
<feature type="transmembrane region" description="Helical" evidence="7">
    <location>
        <begin position="357"/>
        <end position="377"/>
    </location>
</feature>
<name>A0A414P068_9FIRM</name>
<dbReference type="GO" id="GO:0022857">
    <property type="term" value="F:transmembrane transporter activity"/>
    <property type="evidence" value="ECO:0007669"/>
    <property type="project" value="InterPro"/>
</dbReference>
<evidence type="ECO:0000259" key="8">
    <source>
        <dbReference type="PROSITE" id="PS50850"/>
    </source>
</evidence>
<dbReference type="RefSeq" id="WP_118174728.1">
    <property type="nucleotide sequence ID" value="NZ_JAQEAO010000010.1"/>
</dbReference>
<proteinExistence type="inferred from homology"/>
<evidence type="ECO:0000256" key="3">
    <source>
        <dbReference type="ARBA" id="ARBA00022448"/>
    </source>
</evidence>
<keyword evidence="5 7" id="KW-1133">Transmembrane helix</keyword>
<feature type="transmembrane region" description="Helical" evidence="7">
    <location>
        <begin position="297"/>
        <end position="319"/>
    </location>
</feature>
<dbReference type="PANTHER" id="PTHR23514:SF3">
    <property type="entry name" value="BYPASS OF STOP CODON PROTEIN 6"/>
    <property type="match status" value="1"/>
</dbReference>
<evidence type="ECO:0000256" key="4">
    <source>
        <dbReference type="ARBA" id="ARBA00022692"/>
    </source>
</evidence>
<organism evidence="9 10">
    <name type="scientific">Mitsuokella multacida</name>
    <dbReference type="NCBI Taxonomy" id="52226"/>
    <lineage>
        <taxon>Bacteria</taxon>
        <taxon>Bacillati</taxon>
        <taxon>Bacillota</taxon>
        <taxon>Negativicutes</taxon>
        <taxon>Selenomonadales</taxon>
        <taxon>Selenomonadaceae</taxon>
        <taxon>Mitsuokella</taxon>
    </lineage>
</organism>
<dbReference type="SUPFAM" id="SSF103473">
    <property type="entry name" value="MFS general substrate transporter"/>
    <property type="match status" value="1"/>
</dbReference>
<comment type="caution">
    <text evidence="9">The sequence shown here is derived from an EMBL/GenBank/DDBJ whole genome shotgun (WGS) entry which is preliminary data.</text>
</comment>
<dbReference type="Gene3D" id="1.20.1250.20">
    <property type="entry name" value="MFS general substrate transporter like domains"/>
    <property type="match status" value="1"/>
</dbReference>
<reference evidence="9 10" key="1">
    <citation type="submission" date="2018-08" db="EMBL/GenBank/DDBJ databases">
        <title>A genome reference for cultivated species of the human gut microbiota.</title>
        <authorList>
            <person name="Zou Y."/>
            <person name="Xue W."/>
            <person name="Luo G."/>
        </authorList>
    </citation>
    <scope>NUCLEOTIDE SEQUENCE [LARGE SCALE GENOMIC DNA]</scope>
    <source>
        <strain evidence="9 10">AM25-21AC</strain>
    </source>
</reference>
<feature type="transmembrane region" description="Helical" evidence="7">
    <location>
        <begin position="64"/>
        <end position="86"/>
    </location>
</feature>
<evidence type="ECO:0000313" key="10">
    <source>
        <dbReference type="Proteomes" id="UP000283442"/>
    </source>
</evidence>
<feature type="transmembrane region" description="Helical" evidence="7">
    <location>
        <begin position="273"/>
        <end position="291"/>
    </location>
</feature>
<dbReference type="OrthoDB" id="9795150at2"/>
<feature type="transmembrane region" description="Helical" evidence="7">
    <location>
        <begin position="156"/>
        <end position="179"/>
    </location>
</feature>
<dbReference type="InterPro" id="IPR020846">
    <property type="entry name" value="MFS_dom"/>
</dbReference>
<dbReference type="EMBL" id="QRHE01000001">
    <property type="protein sequence ID" value="RHF53586.1"/>
    <property type="molecule type" value="Genomic_DNA"/>
</dbReference>
<gene>
    <name evidence="9" type="ORF">DW674_01650</name>
</gene>
<keyword evidence="4 7" id="KW-0812">Transmembrane</keyword>